<evidence type="ECO:0000256" key="3">
    <source>
        <dbReference type="ARBA" id="ARBA00023015"/>
    </source>
</evidence>
<name>A0A1Y1SCD1_9GAMM</name>
<evidence type="ECO:0000256" key="2">
    <source>
        <dbReference type="ARBA" id="ARBA00023012"/>
    </source>
</evidence>
<keyword evidence="2" id="KW-0902">Two-component regulatory system</keyword>
<dbReference type="GO" id="GO:0006355">
    <property type="term" value="P:regulation of DNA-templated transcription"/>
    <property type="evidence" value="ECO:0007669"/>
    <property type="project" value="InterPro"/>
</dbReference>
<keyword evidence="4" id="KW-0238">DNA-binding</keyword>
<dbReference type="PRINTS" id="PR00038">
    <property type="entry name" value="HTHLUXR"/>
</dbReference>
<accession>A0A1Y1SCD1</accession>
<feature type="modified residue" description="4-aspartylphosphate" evidence="6">
    <location>
        <position position="54"/>
    </location>
</feature>
<evidence type="ECO:0000259" key="7">
    <source>
        <dbReference type="PROSITE" id="PS50043"/>
    </source>
</evidence>
<dbReference type="SUPFAM" id="SSF46894">
    <property type="entry name" value="C-terminal effector domain of the bipartite response regulators"/>
    <property type="match status" value="1"/>
</dbReference>
<protein>
    <submittedName>
        <fullName evidence="9">Response regulator</fullName>
    </submittedName>
</protein>
<dbReference type="STRING" id="1317117.ATO7_13418"/>
<dbReference type="Proteomes" id="UP000192342">
    <property type="component" value="Unassembled WGS sequence"/>
</dbReference>
<evidence type="ECO:0000256" key="6">
    <source>
        <dbReference type="PROSITE-ProRule" id="PRU00169"/>
    </source>
</evidence>
<evidence type="ECO:0000313" key="9">
    <source>
        <dbReference type="EMBL" id="ORE86299.1"/>
    </source>
</evidence>
<dbReference type="AlphaFoldDB" id="A0A1Y1SCD1"/>
<dbReference type="InterPro" id="IPR001789">
    <property type="entry name" value="Sig_transdc_resp-reg_receiver"/>
</dbReference>
<dbReference type="Gene3D" id="3.40.50.2300">
    <property type="match status" value="1"/>
</dbReference>
<dbReference type="EMBL" id="AQQV01000003">
    <property type="protein sequence ID" value="ORE86299.1"/>
    <property type="molecule type" value="Genomic_DNA"/>
</dbReference>
<dbReference type="PANTHER" id="PTHR43214">
    <property type="entry name" value="TWO-COMPONENT RESPONSE REGULATOR"/>
    <property type="match status" value="1"/>
</dbReference>
<dbReference type="GO" id="GO:0000160">
    <property type="term" value="P:phosphorelay signal transduction system"/>
    <property type="evidence" value="ECO:0007669"/>
    <property type="project" value="UniProtKB-KW"/>
</dbReference>
<evidence type="ECO:0000256" key="1">
    <source>
        <dbReference type="ARBA" id="ARBA00022553"/>
    </source>
</evidence>
<dbReference type="InterPro" id="IPR039420">
    <property type="entry name" value="WalR-like"/>
</dbReference>
<evidence type="ECO:0000256" key="4">
    <source>
        <dbReference type="ARBA" id="ARBA00023125"/>
    </source>
</evidence>
<dbReference type="SMART" id="SM00421">
    <property type="entry name" value="HTH_LUXR"/>
    <property type="match status" value="1"/>
</dbReference>
<feature type="domain" description="HTH luxR-type" evidence="7">
    <location>
        <begin position="144"/>
        <end position="209"/>
    </location>
</feature>
<dbReference type="CDD" id="cd06170">
    <property type="entry name" value="LuxR_C_like"/>
    <property type="match status" value="1"/>
</dbReference>
<dbReference type="GO" id="GO:0003677">
    <property type="term" value="F:DNA binding"/>
    <property type="evidence" value="ECO:0007669"/>
    <property type="project" value="UniProtKB-KW"/>
</dbReference>
<dbReference type="PROSITE" id="PS50043">
    <property type="entry name" value="HTH_LUXR_2"/>
    <property type="match status" value="1"/>
</dbReference>
<dbReference type="Pfam" id="PF00072">
    <property type="entry name" value="Response_reg"/>
    <property type="match status" value="1"/>
</dbReference>
<evidence type="ECO:0000313" key="10">
    <source>
        <dbReference type="Proteomes" id="UP000192342"/>
    </source>
</evidence>
<dbReference type="InterPro" id="IPR016032">
    <property type="entry name" value="Sig_transdc_resp-reg_C-effctor"/>
</dbReference>
<gene>
    <name evidence="9" type="ORF">ATO7_13418</name>
</gene>
<dbReference type="PANTHER" id="PTHR43214:SF3">
    <property type="entry name" value="RESPONSE REGULATOR UVRY"/>
    <property type="match status" value="1"/>
</dbReference>
<keyword evidence="3" id="KW-0805">Transcription regulation</keyword>
<dbReference type="InterPro" id="IPR011006">
    <property type="entry name" value="CheY-like_superfamily"/>
</dbReference>
<dbReference type="CDD" id="cd17535">
    <property type="entry name" value="REC_NarL-like"/>
    <property type="match status" value="1"/>
</dbReference>
<dbReference type="InterPro" id="IPR000792">
    <property type="entry name" value="Tscrpt_reg_LuxR_C"/>
</dbReference>
<evidence type="ECO:0000256" key="5">
    <source>
        <dbReference type="ARBA" id="ARBA00023163"/>
    </source>
</evidence>
<comment type="caution">
    <text evidence="9">The sequence shown here is derived from an EMBL/GenBank/DDBJ whole genome shotgun (WGS) entry which is preliminary data.</text>
</comment>
<dbReference type="PROSITE" id="PS00622">
    <property type="entry name" value="HTH_LUXR_1"/>
    <property type="match status" value="1"/>
</dbReference>
<proteinExistence type="predicted"/>
<dbReference type="RefSeq" id="WP_083562541.1">
    <property type="nucleotide sequence ID" value="NZ_AQQV01000003.1"/>
</dbReference>
<dbReference type="PROSITE" id="PS50110">
    <property type="entry name" value="RESPONSE_REGULATORY"/>
    <property type="match status" value="1"/>
</dbReference>
<keyword evidence="10" id="KW-1185">Reference proteome</keyword>
<organism evidence="9 10">
    <name type="scientific">Oceanococcus atlanticus</name>
    <dbReference type="NCBI Taxonomy" id="1317117"/>
    <lineage>
        <taxon>Bacteria</taxon>
        <taxon>Pseudomonadati</taxon>
        <taxon>Pseudomonadota</taxon>
        <taxon>Gammaproteobacteria</taxon>
        <taxon>Chromatiales</taxon>
        <taxon>Oceanococcaceae</taxon>
        <taxon>Oceanococcus</taxon>
    </lineage>
</organism>
<dbReference type="OrthoDB" id="9796655at2"/>
<keyword evidence="5" id="KW-0804">Transcription</keyword>
<feature type="domain" description="Response regulatory" evidence="8">
    <location>
        <begin position="3"/>
        <end position="119"/>
    </location>
</feature>
<dbReference type="SUPFAM" id="SSF52172">
    <property type="entry name" value="CheY-like"/>
    <property type="match status" value="1"/>
</dbReference>
<dbReference type="InterPro" id="IPR058245">
    <property type="entry name" value="NreC/VraR/RcsB-like_REC"/>
</dbReference>
<evidence type="ECO:0000259" key="8">
    <source>
        <dbReference type="PROSITE" id="PS50110"/>
    </source>
</evidence>
<dbReference type="SMART" id="SM00448">
    <property type="entry name" value="REC"/>
    <property type="match status" value="1"/>
</dbReference>
<keyword evidence="1 6" id="KW-0597">Phosphoprotein</keyword>
<dbReference type="Pfam" id="PF00196">
    <property type="entry name" value="GerE"/>
    <property type="match status" value="1"/>
</dbReference>
<sequence length="215" mass="23507">MIRLILCDDHRLVRAGLRRVLEDTPGMEVVAEAGSGEDAIEQVRELKPDVVLMDVNMPGIGGLEATRRILQRHPSVRIIAVSMHMDEPYPSRLLSAGARGYISKDAAADEVVSAIRRVADGGIYVAASVASNLAASLVKGSDADQSPFDRLSQREMQVMLMVTKGLGNQEISDSLCLSPKTVSTYRYRLFDKLNVTNDVELTRMAMRYGVLDDGS</sequence>
<reference evidence="9 10" key="1">
    <citation type="submission" date="2013-04" db="EMBL/GenBank/DDBJ databases">
        <title>Oceanococcus atlanticus 22II-S10r2 Genome Sequencing.</title>
        <authorList>
            <person name="Lai Q."/>
            <person name="Li G."/>
            <person name="Shao Z."/>
        </authorList>
    </citation>
    <scope>NUCLEOTIDE SEQUENCE [LARGE SCALE GENOMIC DNA]</scope>
    <source>
        <strain evidence="9 10">22II-S10r2</strain>
    </source>
</reference>